<evidence type="ECO:0008006" key="4">
    <source>
        <dbReference type="Google" id="ProtNLM"/>
    </source>
</evidence>
<accession>U1HTU3</accession>
<reference evidence="3" key="1">
    <citation type="journal article" date="2014" name="BMC Genomics">
        <title>Genome characteristics reveal the impact of lichenization on lichen-forming fungus Endocarpon pusillum Hedwig (Verrucariales, Ascomycota).</title>
        <authorList>
            <person name="Wang Y.-Y."/>
            <person name="Liu B."/>
            <person name="Zhang X.-Y."/>
            <person name="Zhou Q.-M."/>
            <person name="Zhang T."/>
            <person name="Li H."/>
            <person name="Yu Y.-F."/>
            <person name="Zhang X.-L."/>
            <person name="Hao X.-Y."/>
            <person name="Wang M."/>
            <person name="Wang L."/>
            <person name="Wei J.-C."/>
        </authorList>
    </citation>
    <scope>NUCLEOTIDE SEQUENCE [LARGE SCALE GENOMIC DNA]</scope>
    <source>
        <strain evidence="3">Z07020 / HMAS-L-300199</strain>
    </source>
</reference>
<gene>
    <name evidence="2" type="ORF">EPUS_09259</name>
</gene>
<evidence type="ECO:0000256" key="1">
    <source>
        <dbReference type="SAM" id="MobiDB-lite"/>
    </source>
</evidence>
<sequence length="419" mass="46668">MSNPDNSLQLLAPCRAEIQGDGWLAALHVKCAAKSLSKHISRTDLILSSPLRHGEQYLNCLHLQLSFEASTPTAKCLLIVVHTEVSIRFEEEDPGRGATNPSRARPPQTLPPPKPLGPTIDRIDIKTLSTEEDAPKIKDVEYVASYNWTSGKSPVILVPGSPPAWTPPVTDTQLKRDSEDVFRDINAARYASYPLEPTFRSIPFRFDVDVVGDTVLFVRKESSLTEVITNLQGYGHTFPEAYTTWDSEVAGSCSHQRIIHYEFGGLKFLVRTETDGYVKEAGEKASSSVEKSTSQPSLDDAFGTMTVTSTEVRQGQQLQLKTQGTRTARFLIAYHQFGLFDKPKVKDISQEVIQWEKDNSTLLARFHALIDRIVKVVRDCDQQQCEVSWDGQGPLCVTKQIGEVRRALPPDLLHVLEAP</sequence>
<feature type="region of interest" description="Disordered" evidence="1">
    <location>
        <begin position="90"/>
        <end position="119"/>
    </location>
</feature>
<dbReference type="GeneID" id="19244088"/>
<evidence type="ECO:0000313" key="2">
    <source>
        <dbReference type="EMBL" id="ERF72669.1"/>
    </source>
</evidence>
<protein>
    <recommendedName>
        <fullName evidence="4">Geranylgeranyl pyrophosphate synthetase</fullName>
    </recommendedName>
</protein>
<dbReference type="PANTHER" id="PTHR35179">
    <property type="entry name" value="PROTEIN CBG02620"/>
    <property type="match status" value="1"/>
</dbReference>
<dbReference type="AlphaFoldDB" id="U1HTU3"/>
<organism evidence="2 3">
    <name type="scientific">Endocarpon pusillum (strain Z07020 / HMAS-L-300199)</name>
    <name type="common">Lichen-forming fungus</name>
    <dbReference type="NCBI Taxonomy" id="1263415"/>
    <lineage>
        <taxon>Eukaryota</taxon>
        <taxon>Fungi</taxon>
        <taxon>Dikarya</taxon>
        <taxon>Ascomycota</taxon>
        <taxon>Pezizomycotina</taxon>
        <taxon>Eurotiomycetes</taxon>
        <taxon>Chaetothyriomycetidae</taxon>
        <taxon>Verrucariales</taxon>
        <taxon>Verrucariaceae</taxon>
        <taxon>Endocarpon</taxon>
    </lineage>
</organism>
<dbReference type="RefSeq" id="XP_007801685.1">
    <property type="nucleotide sequence ID" value="XM_007803494.1"/>
</dbReference>
<dbReference type="OrthoDB" id="5393654at2759"/>
<dbReference type="PANTHER" id="PTHR35179:SF2">
    <property type="entry name" value="START DOMAIN-CONTAINING PROTEIN"/>
    <property type="match status" value="1"/>
</dbReference>
<dbReference type="EMBL" id="KE721056">
    <property type="protein sequence ID" value="ERF72669.1"/>
    <property type="molecule type" value="Genomic_DNA"/>
</dbReference>
<proteinExistence type="predicted"/>
<keyword evidence="3" id="KW-1185">Reference proteome</keyword>
<dbReference type="eggNOG" id="ENOG502QRQN">
    <property type="taxonomic scope" value="Eukaryota"/>
</dbReference>
<name>U1HTU3_ENDPU</name>
<evidence type="ECO:0000313" key="3">
    <source>
        <dbReference type="Proteomes" id="UP000019373"/>
    </source>
</evidence>
<dbReference type="Proteomes" id="UP000019373">
    <property type="component" value="Unassembled WGS sequence"/>
</dbReference>
<dbReference type="HOGENOM" id="CLU_655568_0_0_1"/>